<name>A0ACC1TJI9_9AGAR</name>
<evidence type="ECO:0000313" key="1">
    <source>
        <dbReference type="EMBL" id="KAJ3804766.1"/>
    </source>
</evidence>
<accession>A0ACC1TJI9</accession>
<comment type="caution">
    <text evidence="1">The sequence shown here is derived from an EMBL/GenBank/DDBJ whole genome shotgun (WGS) entry which is preliminary data.</text>
</comment>
<proteinExistence type="predicted"/>
<gene>
    <name evidence="1" type="ORF">F5876DRAFT_52914</name>
</gene>
<protein>
    <submittedName>
        <fullName evidence="1">Ribonuclease H-like protein</fullName>
    </submittedName>
</protein>
<evidence type="ECO:0000313" key="2">
    <source>
        <dbReference type="Proteomes" id="UP001163835"/>
    </source>
</evidence>
<organism evidence="1 2">
    <name type="scientific">Lentinula aff. lateritia</name>
    <dbReference type="NCBI Taxonomy" id="2804960"/>
    <lineage>
        <taxon>Eukaryota</taxon>
        <taxon>Fungi</taxon>
        <taxon>Dikarya</taxon>
        <taxon>Basidiomycota</taxon>
        <taxon>Agaricomycotina</taxon>
        <taxon>Agaricomycetes</taxon>
        <taxon>Agaricomycetidae</taxon>
        <taxon>Agaricales</taxon>
        <taxon>Marasmiineae</taxon>
        <taxon>Omphalotaceae</taxon>
        <taxon>Lentinula</taxon>
    </lineage>
</organism>
<dbReference type="Proteomes" id="UP001163835">
    <property type="component" value="Unassembled WGS sequence"/>
</dbReference>
<sequence length="545" mass="62545">MKLKHTTRHTNRRNCACLTCKKIRQDTKCEHPNKCYEKAQELLDLLPEKWNPLSRLPEDYEPKEIEPSRYKDGQTFDWRITTHGNLTDAFRIFTNGGKNIQLPDVERQLPNVSKTIEAYTDGSCIHNGTKDAVAGAGIYFPNGEYSNCAIKIPNHIKQTNQSGEILGIKEAVDITDEETNLTIHSDSKTFVQGLTTHLRKWENKGFIDVENGPEIQATIASIRRRKADTTLNWVKGHSGIDGNEKADELANEGRQKQIPDEVNLTIDKDLKISGARLQSVTQSLATKFIRQKKMKTAAYRKSLDRQATNYGIGWATASAPNIYGHTPTPAAIWRSLRHKDFDRKIRCFLWMLIHNGYKVGDFWDNIPGYEPRGKCGECNATTETMEHILTECKAPEQKEIWKLAQNVWEKNGRQWSDLDFDFGTILCCGLADFKDDKAKRLPGKSRLFRILISESAYLIWKIRNERVINEKPPITKTQIRNKWRWTIENRLRMDCLLTSKKFQQKIPNKVVENTWKCVVENKQELSQAIRESGVLVSIRIDMGVG</sequence>
<dbReference type="EMBL" id="MU795819">
    <property type="protein sequence ID" value="KAJ3804766.1"/>
    <property type="molecule type" value="Genomic_DNA"/>
</dbReference>
<keyword evidence="2" id="KW-1185">Reference proteome</keyword>
<reference evidence="1" key="1">
    <citation type="submission" date="2022-09" db="EMBL/GenBank/DDBJ databases">
        <title>A Global Phylogenomic Analysis of the Shiitake Genus Lentinula.</title>
        <authorList>
            <consortium name="DOE Joint Genome Institute"/>
            <person name="Sierra-Patev S."/>
            <person name="Min B."/>
            <person name="Naranjo-Ortiz M."/>
            <person name="Looney B."/>
            <person name="Konkel Z."/>
            <person name="Slot J.C."/>
            <person name="Sakamoto Y."/>
            <person name="Steenwyk J.L."/>
            <person name="Rokas A."/>
            <person name="Carro J."/>
            <person name="Camarero S."/>
            <person name="Ferreira P."/>
            <person name="Molpeceres G."/>
            <person name="Ruiz-Duenas F.J."/>
            <person name="Serrano A."/>
            <person name="Henrissat B."/>
            <person name="Drula E."/>
            <person name="Hughes K.W."/>
            <person name="Mata J.L."/>
            <person name="Ishikawa N.K."/>
            <person name="Vargas-Isla R."/>
            <person name="Ushijima S."/>
            <person name="Smith C.A."/>
            <person name="Ahrendt S."/>
            <person name="Andreopoulos W."/>
            <person name="He G."/>
            <person name="Labutti K."/>
            <person name="Lipzen A."/>
            <person name="Ng V."/>
            <person name="Riley R."/>
            <person name="Sandor L."/>
            <person name="Barry K."/>
            <person name="Martinez A.T."/>
            <person name="Xiao Y."/>
            <person name="Gibbons J.G."/>
            <person name="Terashima K."/>
            <person name="Grigoriev I.V."/>
            <person name="Hibbett D.S."/>
        </authorList>
    </citation>
    <scope>NUCLEOTIDE SEQUENCE</scope>
    <source>
        <strain evidence="1">TMI1499</strain>
    </source>
</reference>